<gene>
    <name evidence="2" type="ORF">DRF68_18130</name>
</gene>
<feature type="transmembrane region" description="Helical" evidence="1">
    <location>
        <begin position="5"/>
        <end position="22"/>
    </location>
</feature>
<keyword evidence="1" id="KW-0812">Transmembrane</keyword>
<name>A0A3D9AKS0_9FLAO</name>
<organism evidence="2 3">
    <name type="scientific">Candidatus Chryseobacterium massiliense</name>
    <dbReference type="NCBI Taxonomy" id="204089"/>
    <lineage>
        <taxon>Bacteria</taxon>
        <taxon>Pseudomonadati</taxon>
        <taxon>Bacteroidota</taxon>
        <taxon>Flavobacteriia</taxon>
        <taxon>Flavobacteriales</taxon>
        <taxon>Weeksellaceae</taxon>
        <taxon>Chryseobacterium group</taxon>
        <taxon>Chryseobacterium</taxon>
    </lineage>
</organism>
<dbReference type="EMBL" id="QNVU01000052">
    <property type="protein sequence ID" value="REC41968.1"/>
    <property type="molecule type" value="Genomic_DNA"/>
</dbReference>
<accession>A0A3D9AKS0</accession>
<reference evidence="2 3" key="1">
    <citation type="journal article" date="2004" name="Emerg. Infect. Dis.">
        <title>Amoebae-resisting bacteria isolated from human nasal swabs by amoebal coculture.</title>
        <authorList>
            <person name="Greub G."/>
            <person name="La Scola B."/>
            <person name="Raoult D."/>
        </authorList>
    </citation>
    <scope>NUCLEOTIDE SEQUENCE [LARGE SCALE GENOMIC DNA]</scope>
    <source>
        <strain evidence="2 3">CCUG 51329</strain>
    </source>
</reference>
<keyword evidence="3" id="KW-1185">Reference proteome</keyword>
<sequence>MTGKISDFAGLTVFPIFIAYVFPNTRKWISIATGILFMIWKTPLVTPIIETLNQFSPLKIQRIIDYSDYWALVVLPIAHTIINRDKILILNFGKLLKLGKIGIASVSLFAICATSTPPPVEMPKGTIYIGKEYTIKKSKAKTIEMIKSLGYNVDFYNNLEDSTSFRKHRSRNIPYYQTNNIIIYDENSKPIDTILNVKYTLYETEQNRTKIEIINVKLSEDGNIQRWQTLKYLRKQYKKSMEKQVIEKLK</sequence>
<proteinExistence type="predicted"/>
<evidence type="ECO:0000256" key="1">
    <source>
        <dbReference type="SAM" id="Phobius"/>
    </source>
</evidence>
<evidence type="ECO:0000313" key="3">
    <source>
        <dbReference type="Proteomes" id="UP000256924"/>
    </source>
</evidence>
<comment type="caution">
    <text evidence="2">The sequence shown here is derived from an EMBL/GenBank/DDBJ whole genome shotgun (WGS) entry which is preliminary data.</text>
</comment>
<protein>
    <submittedName>
        <fullName evidence="2">Uncharacterized protein</fullName>
    </submittedName>
</protein>
<keyword evidence="1" id="KW-1133">Transmembrane helix</keyword>
<dbReference type="Proteomes" id="UP000256924">
    <property type="component" value="Unassembled WGS sequence"/>
</dbReference>
<feature type="transmembrane region" description="Helical" evidence="1">
    <location>
        <begin position="28"/>
        <end position="49"/>
    </location>
</feature>
<evidence type="ECO:0000313" key="2">
    <source>
        <dbReference type="EMBL" id="REC41968.1"/>
    </source>
</evidence>
<keyword evidence="1" id="KW-0472">Membrane</keyword>
<dbReference type="AlphaFoldDB" id="A0A3D9AKS0"/>